<evidence type="ECO:0000313" key="12">
    <source>
        <dbReference type="Proteomes" id="UP000250043"/>
    </source>
</evidence>
<evidence type="ECO:0000256" key="4">
    <source>
        <dbReference type="ARBA" id="ARBA00022617"/>
    </source>
</evidence>
<evidence type="ECO:0000313" key="11">
    <source>
        <dbReference type="EMBL" id="OCH85827.1"/>
    </source>
</evidence>
<keyword evidence="8" id="KW-0503">Monooxygenase</keyword>
<dbReference type="InterPro" id="IPR002403">
    <property type="entry name" value="Cyt_P450_E_grp-IV"/>
</dbReference>
<evidence type="ECO:0000256" key="10">
    <source>
        <dbReference type="SAM" id="Phobius"/>
    </source>
</evidence>
<dbReference type="PRINTS" id="PR00465">
    <property type="entry name" value="EP450IV"/>
</dbReference>
<evidence type="ECO:0000256" key="8">
    <source>
        <dbReference type="ARBA" id="ARBA00023033"/>
    </source>
</evidence>
<evidence type="ECO:0000256" key="5">
    <source>
        <dbReference type="ARBA" id="ARBA00022723"/>
    </source>
</evidence>
<keyword evidence="5 9" id="KW-0479">Metal-binding</keyword>
<sequence length="486" mass="54473">MTPSFLGIIFSFAIIAALIVICKALQVLIRPILSPLRYVPGPPNPSIIYGHSKEFAKVGFTDLMMAWVERYGHVCHYEVFFNNEHFVTTDTRALHHILTHGDIFGKSGRTSPLLGRGLLVTEGQARSTKPRHVMNPAFGPAQIRELTSIFVEKSLQLRDIWMSKVEQNGRSARIDAVDGLGKMTLDVIGLSGFNYEFDSLNPDGKPNELNEAFNVIFREGKEKRTFLSLLEMYIPQLRRFANMAQDIPENQRMSDEDILAQVPTFLAAGHESTSTATTWCLYALTQAPEVQRKLREELLGVPTDTPTMDELNALPYLDAVITESLRVHSPVPQTARVAKKSDVIPLGRPFVDSQGQVQHSVKVRKGTFVIIPVMAVNKCKEIWGDDAEVFRPERWEEKTPDGAASVPSVWKHIFTFLGGPRACIGYRFALIEMKAVIFTLVRAFEFSLAVPADDIVAKSVMVRRSFVKSEMKKGAQMPLIVKPYNQ</sequence>
<dbReference type="GO" id="GO:0004497">
    <property type="term" value="F:monooxygenase activity"/>
    <property type="evidence" value="ECO:0007669"/>
    <property type="project" value="UniProtKB-KW"/>
</dbReference>
<dbReference type="Proteomes" id="UP000250043">
    <property type="component" value="Unassembled WGS sequence"/>
</dbReference>
<dbReference type="EMBL" id="KV722561">
    <property type="protein sequence ID" value="OCH85827.1"/>
    <property type="molecule type" value="Genomic_DNA"/>
</dbReference>
<evidence type="ECO:0000256" key="3">
    <source>
        <dbReference type="ARBA" id="ARBA00010617"/>
    </source>
</evidence>
<dbReference type="PANTHER" id="PTHR24305">
    <property type="entry name" value="CYTOCHROME P450"/>
    <property type="match status" value="1"/>
</dbReference>
<dbReference type="AlphaFoldDB" id="A0A8E2DGD3"/>
<dbReference type="Gene3D" id="1.10.630.10">
    <property type="entry name" value="Cytochrome P450"/>
    <property type="match status" value="2"/>
</dbReference>
<proteinExistence type="inferred from homology"/>
<dbReference type="InterPro" id="IPR036396">
    <property type="entry name" value="Cyt_P450_sf"/>
</dbReference>
<keyword evidence="10" id="KW-0812">Transmembrane</keyword>
<keyword evidence="10" id="KW-0472">Membrane</keyword>
<dbReference type="OrthoDB" id="1470350at2759"/>
<dbReference type="InterPro" id="IPR001128">
    <property type="entry name" value="Cyt_P450"/>
</dbReference>
<evidence type="ECO:0000256" key="9">
    <source>
        <dbReference type="PIRSR" id="PIRSR602403-1"/>
    </source>
</evidence>
<keyword evidence="7 9" id="KW-0408">Iron</keyword>
<dbReference type="GO" id="GO:0016705">
    <property type="term" value="F:oxidoreductase activity, acting on paired donors, with incorporation or reduction of molecular oxygen"/>
    <property type="evidence" value="ECO:0007669"/>
    <property type="project" value="InterPro"/>
</dbReference>
<feature type="binding site" description="axial binding residue" evidence="9">
    <location>
        <position position="423"/>
    </location>
    <ligand>
        <name>heme</name>
        <dbReference type="ChEBI" id="CHEBI:30413"/>
    </ligand>
    <ligandPart>
        <name>Fe</name>
        <dbReference type="ChEBI" id="CHEBI:18248"/>
    </ligandPart>
</feature>
<dbReference type="SUPFAM" id="SSF48264">
    <property type="entry name" value="Cytochrome P450"/>
    <property type="match status" value="1"/>
</dbReference>
<keyword evidence="10" id="KW-1133">Transmembrane helix</keyword>
<dbReference type="Pfam" id="PF00067">
    <property type="entry name" value="p450"/>
    <property type="match status" value="2"/>
</dbReference>
<dbReference type="PRINTS" id="PR00385">
    <property type="entry name" value="P450"/>
</dbReference>
<name>A0A8E2DGD3_9APHY</name>
<organism evidence="11 12">
    <name type="scientific">Obba rivulosa</name>
    <dbReference type="NCBI Taxonomy" id="1052685"/>
    <lineage>
        <taxon>Eukaryota</taxon>
        <taxon>Fungi</taxon>
        <taxon>Dikarya</taxon>
        <taxon>Basidiomycota</taxon>
        <taxon>Agaricomycotina</taxon>
        <taxon>Agaricomycetes</taxon>
        <taxon>Polyporales</taxon>
        <taxon>Gelatoporiaceae</taxon>
        <taxon>Obba</taxon>
    </lineage>
</organism>
<comment type="similarity">
    <text evidence="3">Belongs to the cytochrome P450 family.</text>
</comment>
<dbReference type="InterPro" id="IPR050121">
    <property type="entry name" value="Cytochrome_P450_monoxygenase"/>
</dbReference>
<dbReference type="GO" id="GO:0020037">
    <property type="term" value="F:heme binding"/>
    <property type="evidence" value="ECO:0007669"/>
    <property type="project" value="InterPro"/>
</dbReference>
<feature type="transmembrane region" description="Helical" evidence="10">
    <location>
        <begin position="6"/>
        <end position="29"/>
    </location>
</feature>
<evidence type="ECO:0000256" key="6">
    <source>
        <dbReference type="ARBA" id="ARBA00023002"/>
    </source>
</evidence>
<comment type="pathway">
    <text evidence="2">Secondary metabolite biosynthesis.</text>
</comment>
<protein>
    <submittedName>
        <fullName evidence="11">Cytochrome P450</fullName>
    </submittedName>
</protein>
<evidence type="ECO:0000256" key="1">
    <source>
        <dbReference type="ARBA" id="ARBA00001971"/>
    </source>
</evidence>
<keyword evidence="12" id="KW-1185">Reference proteome</keyword>
<accession>A0A8E2DGD3</accession>
<evidence type="ECO:0000256" key="7">
    <source>
        <dbReference type="ARBA" id="ARBA00023004"/>
    </source>
</evidence>
<keyword evidence="4 9" id="KW-0349">Heme</keyword>
<gene>
    <name evidence="11" type="ORF">OBBRIDRAFT_282491</name>
</gene>
<keyword evidence="6" id="KW-0560">Oxidoreductase</keyword>
<dbReference type="GO" id="GO:0005506">
    <property type="term" value="F:iron ion binding"/>
    <property type="evidence" value="ECO:0007669"/>
    <property type="project" value="InterPro"/>
</dbReference>
<evidence type="ECO:0000256" key="2">
    <source>
        <dbReference type="ARBA" id="ARBA00005179"/>
    </source>
</evidence>
<reference evidence="11 12" key="1">
    <citation type="submission" date="2016-07" db="EMBL/GenBank/DDBJ databases">
        <title>Draft genome of the white-rot fungus Obba rivulosa 3A-2.</title>
        <authorList>
            <consortium name="DOE Joint Genome Institute"/>
            <person name="Miettinen O."/>
            <person name="Riley R."/>
            <person name="Acob R."/>
            <person name="Barry K."/>
            <person name="Cullen D."/>
            <person name="De Vries R."/>
            <person name="Hainaut M."/>
            <person name="Hatakka A."/>
            <person name="Henrissat B."/>
            <person name="Hilden K."/>
            <person name="Kuo R."/>
            <person name="Labutti K."/>
            <person name="Lipzen A."/>
            <person name="Makela M.R."/>
            <person name="Sandor L."/>
            <person name="Spatafora J.W."/>
            <person name="Grigoriev I.V."/>
            <person name="Hibbett D.S."/>
        </authorList>
    </citation>
    <scope>NUCLEOTIDE SEQUENCE [LARGE SCALE GENOMIC DNA]</scope>
    <source>
        <strain evidence="11 12">3A-2</strain>
    </source>
</reference>
<comment type="cofactor">
    <cofactor evidence="1 9">
        <name>heme</name>
        <dbReference type="ChEBI" id="CHEBI:30413"/>
    </cofactor>
</comment>
<dbReference type="PANTHER" id="PTHR24305:SF166">
    <property type="entry name" value="CYTOCHROME P450 12A4, MITOCHONDRIAL-RELATED"/>
    <property type="match status" value="1"/>
</dbReference>